<dbReference type="EMBL" id="JAOYFB010000036">
    <property type="protein sequence ID" value="KAK4020376.1"/>
    <property type="molecule type" value="Genomic_DNA"/>
</dbReference>
<feature type="chain" id="PRO_5045475841" description="Secreted protein" evidence="1">
    <location>
        <begin position="25"/>
        <end position="73"/>
    </location>
</feature>
<protein>
    <recommendedName>
        <fullName evidence="4">Secreted protein</fullName>
    </recommendedName>
</protein>
<gene>
    <name evidence="2" type="ORF">OUZ56_002360</name>
</gene>
<name>A0ABR0A5H3_9CRUS</name>
<keyword evidence="1" id="KW-0732">Signal</keyword>
<evidence type="ECO:0000313" key="3">
    <source>
        <dbReference type="Proteomes" id="UP001234178"/>
    </source>
</evidence>
<comment type="caution">
    <text evidence="2">The sequence shown here is derived from an EMBL/GenBank/DDBJ whole genome shotgun (WGS) entry which is preliminary data.</text>
</comment>
<proteinExistence type="predicted"/>
<dbReference type="Proteomes" id="UP001234178">
    <property type="component" value="Unassembled WGS sequence"/>
</dbReference>
<evidence type="ECO:0008006" key="4">
    <source>
        <dbReference type="Google" id="ProtNLM"/>
    </source>
</evidence>
<evidence type="ECO:0000313" key="2">
    <source>
        <dbReference type="EMBL" id="KAK4020376.1"/>
    </source>
</evidence>
<reference evidence="2 3" key="1">
    <citation type="journal article" date="2023" name="Nucleic Acids Res.">
        <title>The hologenome of Daphnia magna reveals possible DNA methylation and microbiome-mediated evolution of the host genome.</title>
        <authorList>
            <person name="Chaturvedi A."/>
            <person name="Li X."/>
            <person name="Dhandapani V."/>
            <person name="Marshall H."/>
            <person name="Kissane S."/>
            <person name="Cuenca-Cambronero M."/>
            <person name="Asole G."/>
            <person name="Calvet F."/>
            <person name="Ruiz-Romero M."/>
            <person name="Marangio P."/>
            <person name="Guigo R."/>
            <person name="Rago D."/>
            <person name="Mirbahai L."/>
            <person name="Eastwood N."/>
            <person name="Colbourne J.K."/>
            <person name="Zhou J."/>
            <person name="Mallon E."/>
            <person name="Orsini L."/>
        </authorList>
    </citation>
    <scope>NUCLEOTIDE SEQUENCE [LARGE SCALE GENOMIC DNA]</scope>
    <source>
        <strain evidence="2">LRV0_1</strain>
    </source>
</reference>
<accession>A0ABR0A5H3</accession>
<sequence length="73" mass="8036">MASPLVFFPHRWLLLLIWFAIVNASLPTSPSNNVTCSSVRSAYRAKGLPDRDVPQSQLPIAAASLENLDRVTD</sequence>
<evidence type="ECO:0000256" key="1">
    <source>
        <dbReference type="SAM" id="SignalP"/>
    </source>
</evidence>
<keyword evidence="3" id="KW-1185">Reference proteome</keyword>
<feature type="signal peptide" evidence="1">
    <location>
        <begin position="1"/>
        <end position="24"/>
    </location>
</feature>
<organism evidence="2 3">
    <name type="scientific">Daphnia magna</name>
    <dbReference type="NCBI Taxonomy" id="35525"/>
    <lineage>
        <taxon>Eukaryota</taxon>
        <taxon>Metazoa</taxon>
        <taxon>Ecdysozoa</taxon>
        <taxon>Arthropoda</taxon>
        <taxon>Crustacea</taxon>
        <taxon>Branchiopoda</taxon>
        <taxon>Diplostraca</taxon>
        <taxon>Cladocera</taxon>
        <taxon>Anomopoda</taxon>
        <taxon>Daphniidae</taxon>
        <taxon>Daphnia</taxon>
    </lineage>
</organism>